<reference evidence="1" key="1">
    <citation type="submission" date="2018-05" db="EMBL/GenBank/DDBJ databases">
        <authorList>
            <person name="Lanie J.A."/>
            <person name="Ng W.-L."/>
            <person name="Kazmierczak K.M."/>
            <person name="Andrzejewski T.M."/>
            <person name="Davidsen T.M."/>
            <person name="Wayne K.J."/>
            <person name="Tettelin H."/>
            <person name="Glass J.I."/>
            <person name="Rusch D."/>
            <person name="Podicherti R."/>
            <person name="Tsui H.-C.T."/>
            <person name="Winkler M.E."/>
        </authorList>
    </citation>
    <scope>NUCLEOTIDE SEQUENCE</scope>
</reference>
<feature type="non-terminal residue" evidence="1">
    <location>
        <position position="255"/>
    </location>
</feature>
<evidence type="ECO:0008006" key="2">
    <source>
        <dbReference type="Google" id="ProtNLM"/>
    </source>
</evidence>
<sequence>ENFCLAIEQPELLINPKFRSGGLRFDNAEELNELITPWLNKRTQNEIVSHLQKWSVPASPVLSLEDTLKEPQLEHRNFWTERRDLAKNVYAPSLPVKMQTTPKTPAIAPKLGEHNAQIKSLLAVKQKPNKSLKNNDLPLTGIRVLELSIAWAGPLTGRFLADLGADVIRVEHRNSRGIGIPSGGFTELVAEDGGTQAWKWGELAPPDIRSGIYPDADPGERPWNRQGTLNKIHRNKRSLCIDLKTEAGKKVFLEL</sequence>
<dbReference type="PANTHER" id="PTHR48228">
    <property type="entry name" value="SUCCINYL-COA--D-CITRAMALATE COA-TRANSFERASE"/>
    <property type="match status" value="1"/>
</dbReference>
<dbReference type="Gene3D" id="3.40.50.10540">
    <property type="entry name" value="Crotonobetainyl-coa:carnitine coa-transferase, domain 1"/>
    <property type="match status" value="2"/>
</dbReference>
<protein>
    <recommendedName>
        <fullName evidence="2">CoA transferase</fullName>
    </recommendedName>
</protein>
<name>A0A382ZTI8_9ZZZZ</name>
<organism evidence="1">
    <name type="scientific">marine metagenome</name>
    <dbReference type="NCBI Taxonomy" id="408172"/>
    <lineage>
        <taxon>unclassified sequences</taxon>
        <taxon>metagenomes</taxon>
        <taxon>ecological metagenomes</taxon>
    </lineage>
</organism>
<dbReference type="EMBL" id="UINC01186516">
    <property type="protein sequence ID" value="SVD98771.1"/>
    <property type="molecule type" value="Genomic_DNA"/>
</dbReference>
<evidence type="ECO:0000313" key="1">
    <source>
        <dbReference type="EMBL" id="SVD98771.1"/>
    </source>
</evidence>
<proteinExistence type="predicted"/>
<dbReference type="InterPro" id="IPR044855">
    <property type="entry name" value="CoA-Trfase_III_dom3_sf"/>
</dbReference>
<dbReference type="InterPro" id="IPR023606">
    <property type="entry name" value="CoA-Trfase_III_dom_1_sf"/>
</dbReference>
<feature type="non-terminal residue" evidence="1">
    <location>
        <position position="1"/>
    </location>
</feature>
<accession>A0A382ZTI8</accession>
<gene>
    <name evidence="1" type="ORF">METZ01_LOCUS451625</name>
</gene>
<dbReference type="GO" id="GO:0003824">
    <property type="term" value="F:catalytic activity"/>
    <property type="evidence" value="ECO:0007669"/>
    <property type="project" value="InterPro"/>
</dbReference>
<dbReference type="PANTHER" id="PTHR48228:SF5">
    <property type="entry name" value="ALPHA-METHYLACYL-COA RACEMASE"/>
    <property type="match status" value="1"/>
</dbReference>
<dbReference type="InterPro" id="IPR050509">
    <property type="entry name" value="CoA-transferase_III"/>
</dbReference>
<dbReference type="Gene3D" id="3.30.1540.10">
    <property type="entry name" value="formyl-coa transferase, domain 3"/>
    <property type="match status" value="1"/>
</dbReference>
<dbReference type="SUPFAM" id="SSF89796">
    <property type="entry name" value="CoA-transferase family III (CaiB/BaiF)"/>
    <property type="match status" value="2"/>
</dbReference>
<dbReference type="Pfam" id="PF02515">
    <property type="entry name" value="CoA_transf_3"/>
    <property type="match status" value="2"/>
</dbReference>
<dbReference type="AlphaFoldDB" id="A0A382ZTI8"/>
<dbReference type="InterPro" id="IPR003673">
    <property type="entry name" value="CoA-Trfase_fam_III"/>
</dbReference>